<dbReference type="Proteomes" id="UP000190637">
    <property type="component" value="Unassembled WGS sequence"/>
</dbReference>
<evidence type="ECO:0000256" key="2">
    <source>
        <dbReference type="ARBA" id="ARBA00022630"/>
    </source>
</evidence>
<evidence type="ECO:0000313" key="8">
    <source>
        <dbReference type="Proteomes" id="UP000190637"/>
    </source>
</evidence>
<accession>A0A1T4LL12</accession>
<reference evidence="7 8" key="1">
    <citation type="submission" date="2017-02" db="EMBL/GenBank/DDBJ databases">
        <authorList>
            <person name="Peterson S.W."/>
        </authorList>
    </citation>
    <scope>NUCLEOTIDE SEQUENCE [LARGE SCALE GENOMIC DNA]</scope>
    <source>
        <strain evidence="7 8">DSM 45154</strain>
    </source>
</reference>
<dbReference type="PROSITE" id="PS51387">
    <property type="entry name" value="FAD_PCMH"/>
    <property type="match status" value="1"/>
</dbReference>
<dbReference type="Pfam" id="PF01565">
    <property type="entry name" value="FAD_binding_4"/>
    <property type="match status" value="1"/>
</dbReference>
<feature type="region of interest" description="Disordered" evidence="5">
    <location>
        <begin position="1"/>
        <end position="22"/>
    </location>
</feature>
<comment type="cofactor">
    <cofactor evidence="1">
        <name>FAD</name>
        <dbReference type="ChEBI" id="CHEBI:57692"/>
    </cofactor>
</comment>
<name>A0A1T4LL12_9ACTN</name>
<evidence type="ECO:0000259" key="6">
    <source>
        <dbReference type="PROSITE" id="PS51387"/>
    </source>
</evidence>
<keyword evidence="4" id="KW-0560">Oxidoreductase</keyword>
<dbReference type="InterPro" id="IPR016164">
    <property type="entry name" value="FAD-linked_Oxase-like_C"/>
</dbReference>
<organism evidence="7 8">
    <name type="scientific">Marinactinospora thermotolerans DSM 45154</name>
    <dbReference type="NCBI Taxonomy" id="1122192"/>
    <lineage>
        <taxon>Bacteria</taxon>
        <taxon>Bacillati</taxon>
        <taxon>Actinomycetota</taxon>
        <taxon>Actinomycetes</taxon>
        <taxon>Streptosporangiales</taxon>
        <taxon>Nocardiopsidaceae</taxon>
        <taxon>Marinactinospora</taxon>
    </lineage>
</organism>
<dbReference type="AlphaFoldDB" id="A0A1T4LL12"/>
<dbReference type="SUPFAM" id="SSF56176">
    <property type="entry name" value="FAD-binding/transporter-associated domain-like"/>
    <property type="match status" value="1"/>
</dbReference>
<dbReference type="GO" id="GO:0071949">
    <property type="term" value="F:FAD binding"/>
    <property type="evidence" value="ECO:0007669"/>
    <property type="project" value="InterPro"/>
</dbReference>
<dbReference type="InterPro" id="IPR016169">
    <property type="entry name" value="FAD-bd_PCMH_sub2"/>
</dbReference>
<evidence type="ECO:0000313" key="7">
    <source>
        <dbReference type="EMBL" id="SJZ55430.1"/>
    </source>
</evidence>
<evidence type="ECO:0000256" key="4">
    <source>
        <dbReference type="ARBA" id="ARBA00023002"/>
    </source>
</evidence>
<sequence>MSGEQGAMAGPGASASRRGGDPRAVLEEVRDAIPLRSGAGDDAVGGVVPALVAAPPDAAAVAKLLAVSARHGLTVVARGNGTKLDWGRPPRRCDLLVDTGALNRIEHASGDLVVRAEAGAGLAELDAVLARAGQRLVVDPVVPGSSLGGVVATGLSGPRRALYGPLRDLIIGMTVVRADGVTVRSGGAVVKNVAGYDLGKLHTGAFGTLGLITSVTLRLHPVPSAARHVWARTTDPATARGWILALLDSQTVPSAVEVDWPVEGPIWVQVLLEGAEDGIAARARDVADLLEGAEAAEEAPPGWGVLPGRAGDTLLKLTCAPPDLVAAVQTLRTATERAGVPVAVRGSAGAGVVHAAVPADADPVAVHGAVSAARAALPRGWLTVPRAGADLLAAGLDPWGEVPGLPLMRAVKDRFDPRNLLSPGRFVDGI</sequence>
<dbReference type="SUPFAM" id="SSF55103">
    <property type="entry name" value="FAD-linked oxidases, C-terminal domain"/>
    <property type="match status" value="1"/>
</dbReference>
<dbReference type="InterPro" id="IPR016166">
    <property type="entry name" value="FAD-bd_PCMH"/>
</dbReference>
<dbReference type="EMBL" id="FUWS01000002">
    <property type="protein sequence ID" value="SJZ55430.1"/>
    <property type="molecule type" value="Genomic_DNA"/>
</dbReference>
<dbReference type="PANTHER" id="PTHR11748:SF103">
    <property type="entry name" value="GLYCOLATE OXIDASE SUBUNIT GLCE"/>
    <property type="match status" value="1"/>
</dbReference>
<dbReference type="InterPro" id="IPR036318">
    <property type="entry name" value="FAD-bd_PCMH-like_sf"/>
</dbReference>
<evidence type="ECO:0000256" key="1">
    <source>
        <dbReference type="ARBA" id="ARBA00001974"/>
    </source>
</evidence>
<keyword evidence="8" id="KW-1185">Reference proteome</keyword>
<dbReference type="Gene3D" id="3.30.465.10">
    <property type="match status" value="1"/>
</dbReference>
<evidence type="ECO:0000256" key="3">
    <source>
        <dbReference type="ARBA" id="ARBA00022827"/>
    </source>
</evidence>
<dbReference type="InterPro" id="IPR004113">
    <property type="entry name" value="FAD-bd_oxidored_4_C"/>
</dbReference>
<evidence type="ECO:0000256" key="5">
    <source>
        <dbReference type="SAM" id="MobiDB-lite"/>
    </source>
</evidence>
<keyword evidence="2" id="KW-0285">Flavoprotein</keyword>
<gene>
    <name evidence="7" type="ORF">SAMN02745673_00726</name>
</gene>
<protein>
    <submittedName>
        <fullName evidence="7">Glycolate oxidase FAD binding subunit</fullName>
    </submittedName>
</protein>
<feature type="domain" description="FAD-binding PCMH-type" evidence="6">
    <location>
        <begin position="44"/>
        <end position="222"/>
    </location>
</feature>
<proteinExistence type="predicted"/>
<dbReference type="InterPro" id="IPR006094">
    <property type="entry name" value="Oxid_FAD_bind_N"/>
</dbReference>
<keyword evidence="3" id="KW-0274">FAD</keyword>
<dbReference type="STRING" id="1122192.SAMN02745673_00726"/>
<feature type="compositionally biased region" description="Low complexity" evidence="5">
    <location>
        <begin position="1"/>
        <end position="17"/>
    </location>
</feature>
<dbReference type="PANTHER" id="PTHR11748">
    <property type="entry name" value="D-LACTATE DEHYDROGENASE"/>
    <property type="match status" value="1"/>
</dbReference>
<dbReference type="Pfam" id="PF02913">
    <property type="entry name" value="FAD-oxidase_C"/>
    <property type="match status" value="1"/>
</dbReference>
<dbReference type="GO" id="GO:0016491">
    <property type="term" value="F:oxidoreductase activity"/>
    <property type="evidence" value="ECO:0007669"/>
    <property type="project" value="UniProtKB-KW"/>
</dbReference>